<protein>
    <submittedName>
        <fullName evidence="2">Uncharacterized protein</fullName>
    </submittedName>
</protein>
<sequence>MAKIGEPYSLDDITSGGAAFNALAAYIFGANEQKESLDMTTPVSTTNDGEMRFYLKKDSSDDKNLPTPLAVEDSLNEKGAVKLIDVAPARLAVARFTGFVTDGEVARQKDALLNSLAIDEVEIDVPHGTVVPYLVFQYNPPYTIPIVRRNEVAIPVRAPGTTSDLKEEWSAEISDDVKMIDPPSDVE</sequence>
<comment type="similarity">
    <text evidence="1">Belongs to the HEBP family.</text>
</comment>
<dbReference type="PANTHER" id="PTHR11220">
    <property type="entry name" value="HEME-BINDING PROTEIN-RELATED"/>
    <property type="match status" value="1"/>
</dbReference>
<gene>
    <name evidence="2" type="ORF">PINE0816_LOCUS460</name>
</gene>
<name>A0A7S0GA36_9STRA</name>
<dbReference type="EMBL" id="HBEL01000966">
    <property type="protein sequence ID" value="CAD8404359.1"/>
    <property type="molecule type" value="Transcribed_RNA"/>
</dbReference>
<evidence type="ECO:0000313" key="2">
    <source>
        <dbReference type="EMBL" id="CAD8404359.1"/>
    </source>
</evidence>
<reference evidence="2" key="1">
    <citation type="submission" date="2021-01" db="EMBL/GenBank/DDBJ databases">
        <authorList>
            <person name="Corre E."/>
            <person name="Pelletier E."/>
            <person name="Niang G."/>
            <person name="Scheremetjew M."/>
            <person name="Finn R."/>
            <person name="Kale V."/>
            <person name="Holt S."/>
            <person name="Cochrane G."/>
            <person name="Meng A."/>
            <person name="Brown T."/>
            <person name="Cohen L."/>
        </authorList>
    </citation>
    <scope>NUCLEOTIDE SEQUENCE</scope>
    <source>
        <strain evidence="2">CCAP1064/1</strain>
    </source>
</reference>
<dbReference type="Pfam" id="PF04832">
    <property type="entry name" value="SOUL"/>
    <property type="match status" value="1"/>
</dbReference>
<dbReference type="InterPro" id="IPR011256">
    <property type="entry name" value="Reg_factor_effector_dom_sf"/>
</dbReference>
<dbReference type="InterPro" id="IPR006917">
    <property type="entry name" value="SOUL_heme-bd"/>
</dbReference>
<accession>A0A7S0GA36</accession>
<proteinExistence type="inferred from homology"/>
<organism evidence="2">
    <name type="scientific">Proboscia inermis</name>
    <dbReference type="NCBI Taxonomy" id="420281"/>
    <lineage>
        <taxon>Eukaryota</taxon>
        <taxon>Sar</taxon>
        <taxon>Stramenopiles</taxon>
        <taxon>Ochrophyta</taxon>
        <taxon>Bacillariophyta</taxon>
        <taxon>Coscinodiscophyceae</taxon>
        <taxon>Rhizosoleniophycidae</taxon>
        <taxon>Rhizosoleniales</taxon>
        <taxon>Rhizosoleniaceae</taxon>
        <taxon>Proboscia</taxon>
    </lineage>
</organism>
<dbReference type="AlphaFoldDB" id="A0A7S0GA36"/>
<dbReference type="Gene3D" id="3.20.80.10">
    <property type="entry name" value="Regulatory factor, effector binding domain"/>
    <property type="match status" value="1"/>
</dbReference>
<evidence type="ECO:0000256" key="1">
    <source>
        <dbReference type="ARBA" id="ARBA00009817"/>
    </source>
</evidence>
<dbReference type="PANTHER" id="PTHR11220:SF58">
    <property type="entry name" value="SOUL HEME-BINDING FAMILY PROTEIN"/>
    <property type="match status" value="1"/>
</dbReference>
<dbReference type="SUPFAM" id="SSF55136">
    <property type="entry name" value="Probable bacterial effector-binding domain"/>
    <property type="match status" value="1"/>
</dbReference>